<dbReference type="AlphaFoldDB" id="A0A554WMA1"/>
<protein>
    <recommendedName>
        <fullName evidence="7">Recombination protein RecR</fullName>
    </recommendedName>
</protein>
<dbReference type="Pfam" id="PF21175">
    <property type="entry name" value="RecR_C"/>
    <property type="match status" value="1"/>
</dbReference>
<dbReference type="OrthoDB" id="9802672at2"/>
<reference evidence="9 10" key="1">
    <citation type="submission" date="2019-07" db="EMBL/GenBank/DDBJ databases">
        <title>Tepidimonas aquatica CLN-1 draft genome.</title>
        <authorList>
            <person name="Da Costa M.S."/>
            <person name="Froufe H.J.C."/>
            <person name="Egas C."/>
            <person name="Albuquerque L."/>
        </authorList>
    </citation>
    <scope>NUCLEOTIDE SEQUENCE [LARGE SCALE GENOMIC DNA]</scope>
    <source>
        <strain evidence="9 10">CLN-1</strain>
    </source>
</reference>
<keyword evidence="3 7" id="KW-0863">Zinc-finger</keyword>
<dbReference type="Gene3D" id="6.10.250.240">
    <property type="match status" value="1"/>
</dbReference>
<dbReference type="InterPro" id="IPR023627">
    <property type="entry name" value="Rcmb_RecR"/>
</dbReference>
<dbReference type="HAMAP" id="MF_00017">
    <property type="entry name" value="RecR"/>
    <property type="match status" value="1"/>
</dbReference>
<dbReference type="InterPro" id="IPR015967">
    <property type="entry name" value="Rcmb_RecR_Znf"/>
</dbReference>
<dbReference type="Pfam" id="PF02132">
    <property type="entry name" value="RecR_ZnF"/>
    <property type="match status" value="1"/>
</dbReference>
<dbReference type="GO" id="GO:0006281">
    <property type="term" value="P:DNA repair"/>
    <property type="evidence" value="ECO:0007669"/>
    <property type="project" value="UniProtKB-UniRule"/>
</dbReference>
<dbReference type="Pfam" id="PF21176">
    <property type="entry name" value="RecR_HhH"/>
    <property type="match status" value="1"/>
</dbReference>
<evidence type="ECO:0000256" key="4">
    <source>
        <dbReference type="ARBA" id="ARBA00022833"/>
    </source>
</evidence>
<keyword evidence="10" id="KW-1185">Reference proteome</keyword>
<dbReference type="Pfam" id="PF13662">
    <property type="entry name" value="Toprim_4"/>
    <property type="match status" value="1"/>
</dbReference>
<dbReference type="InterPro" id="IPR006171">
    <property type="entry name" value="TOPRIM_dom"/>
</dbReference>
<dbReference type="NCBIfam" id="TIGR00615">
    <property type="entry name" value="recR"/>
    <property type="match status" value="1"/>
</dbReference>
<dbReference type="CDD" id="cd01025">
    <property type="entry name" value="TOPRIM_recR"/>
    <property type="match status" value="1"/>
</dbReference>
<gene>
    <name evidence="7 9" type="primary">recR</name>
    <name evidence="9" type="ORF">Taqua_01405</name>
</gene>
<keyword evidence="5 7" id="KW-0233">DNA recombination</keyword>
<feature type="domain" description="Toprim" evidence="8">
    <location>
        <begin position="80"/>
        <end position="176"/>
    </location>
</feature>
<accession>A0A554WMA1</accession>
<comment type="similarity">
    <text evidence="7">Belongs to the RecR family.</text>
</comment>
<evidence type="ECO:0000256" key="1">
    <source>
        <dbReference type="ARBA" id="ARBA00022723"/>
    </source>
</evidence>
<evidence type="ECO:0000313" key="9">
    <source>
        <dbReference type="EMBL" id="TSE24697.1"/>
    </source>
</evidence>
<dbReference type="InterPro" id="IPR034137">
    <property type="entry name" value="TOPRIM_RecR"/>
</dbReference>
<dbReference type="GO" id="GO:0003677">
    <property type="term" value="F:DNA binding"/>
    <property type="evidence" value="ECO:0007669"/>
    <property type="project" value="UniProtKB-UniRule"/>
</dbReference>
<dbReference type="Gene3D" id="1.10.8.420">
    <property type="entry name" value="RecR Domain 1"/>
    <property type="match status" value="1"/>
</dbReference>
<dbReference type="SMART" id="SM00493">
    <property type="entry name" value="TOPRIM"/>
    <property type="match status" value="1"/>
</dbReference>
<keyword evidence="6 7" id="KW-0234">DNA repair</keyword>
<name>A0A554WMA1_9BURK</name>
<evidence type="ECO:0000256" key="7">
    <source>
        <dbReference type="HAMAP-Rule" id="MF_00017"/>
    </source>
</evidence>
<proteinExistence type="inferred from homology"/>
<dbReference type="Proteomes" id="UP000318554">
    <property type="component" value="Unassembled WGS sequence"/>
</dbReference>
<dbReference type="GO" id="GO:0008270">
    <property type="term" value="F:zinc ion binding"/>
    <property type="evidence" value="ECO:0007669"/>
    <property type="project" value="UniProtKB-KW"/>
</dbReference>
<dbReference type="InterPro" id="IPR000093">
    <property type="entry name" value="DNA_Rcmb_RecR"/>
</dbReference>
<keyword evidence="4 7" id="KW-0862">Zinc</keyword>
<comment type="caution">
    <text evidence="9">The sequence shown here is derived from an EMBL/GenBank/DDBJ whole genome shotgun (WGS) entry which is preliminary data.</text>
</comment>
<organism evidence="9 10">
    <name type="scientific">Tepidimonas aquatica</name>
    <dbReference type="NCBI Taxonomy" id="247482"/>
    <lineage>
        <taxon>Bacteria</taxon>
        <taxon>Pseudomonadati</taxon>
        <taxon>Pseudomonadota</taxon>
        <taxon>Betaproteobacteria</taxon>
        <taxon>Burkholderiales</taxon>
        <taxon>Tepidimonas</taxon>
    </lineage>
</organism>
<feature type="zinc finger region" description="C4-type" evidence="7">
    <location>
        <begin position="57"/>
        <end position="72"/>
    </location>
</feature>
<dbReference type="PANTHER" id="PTHR30446:SF0">
    <property type="entry name" value="RECOMBINATION PROTEIN RECR"/>
    <property type="match status" value="1"/>
</dbReference>
<keyword evidence="1 7" id="KW-0479">Metal-binding</keyword>
<dbReference type="PROSITE" id="PS50880">
    <property type="entry name" value="TOPRIM"/>
    <property type="match status" value="1"/>
</dbReference>
<dbReference type="RefSeq" id="WP_144326000.1">
    <property type="nucleotide sequence ID" value="NZ_VJNA01000015.1"/>
</dbReference>
<evidence type="ECO:0000313" key="10">
    <source>
        <dbReference type="Proteomes" id="UP000318554"/>
    </source>
</evidence>
<comment type="function">
    <text evidence="7">May play a role in DNA repair. It seems to be involved in an RecBC-independent recombinational process of DNA repair. It may act with RecF and RecO.</text>
</comment>
<evidence type="ECO:0000256" key="6">
    <source>
        <dbReference type="ARBA" id="ARBA00023204"/>
    </source>
</evidence>
<evidence type="ECO:0000256" key="5">
    <source>
        <dbReference type="ARBA" id="ARBA00023172"/>
    </source>
</evidence>
<dbReference type="PANTHER" id="PTHR30446">
    <property type="entry name" value="RECOMBINATION PROTEIN RECR"/>
    <property type="match status" value="1"/>
</dbReference>
<keyword evidence="2 7" id="KW-0227">DNA damage</keyword>
<sequence>MAAMPHLERLTAALQRLPGVGARSAARMAYHLLQHDRAGAVELAQALLAAADHVRHCTLCHTLCEDEVCATCADPTRDPALLCVVETPGDQAALERTGTYRGRYFVLMGRLRPLDGIGPEAIGLQALLQRLQAEPPVRELIVATSFTADGEATAHVITQLARAAGVTVTRLARGVPVGSELEFVDLSTIAHALADRRPG</sequence>
<evidence type="ECO:0000256" key="3">
    <source>
        <dbReference type="ARBA" id="ARBA00022771"/>
    </source>
</evidence>
<dbReference type="SUPFAM" id="SSF111304">
    <property type="entry name" value="Recombination protein RecR"/>
    <property type="match status" value="1"/>
</dbReference>
<dbReference type="Gene3D" id="3.40.1360.10">
    <property type="match status" value="1"/>
</dbReference>
<dbReference type="GO" id="GO:0006310">
    <property type="term" value="P:DNA recombination"/>
    <property type="evidence" value="ECO:0007669"/>
    <property type="project" value="UniProtKB-UniRule"/>
</dbReference>
<dbReference type="EMBL" id="VJNA01000015">
    <property type="protein sequence ID" value="TSE24697.1"/>
    <property type="molecule type" value="Genomic_DNA"/>
</dbReference>
<evidence type="ECO:0000256" key="2">
    <source>
        <dbReference type="ARBA" id="ARBA00022763"/>
    </source>
</evidence>
<evidence type="ECO:0000259" key="8">
    <source>
        <dbReference type="PROSITE" id="PS50880"/>
    </source>
</evidence>